<reference evidence="2 3" key="1">
    <citation type="submission" date="2017-11" db="EMBL/GenBank/DDBJ databases">
        <title>De-novo sequencing of pomegranate (Punica granatum L.) genome.</title>
        <authorList>
            <person name="Akparov Z."/>
            <person name="Amiraslanov A."/>
            <person name="Hajiyeva S."/>
            <person name="Abbasov M."/>
            <person name="Kaur K."/>
            <person name="Hamwieh A."/>
            <person name="Solovyev V."/>
            <person name="Salamov A."/>
            <person name="Braich B."/>
            <person name="Kosarev P."/>
            <person name="Mahmoud A."/>
            <person name="Hajiyev E."/>
            <person name="Babayeva S."/>
            <person name="Izzatullayeva V."/>
            <person name="Mammadov A."/>
            <person name="Mammadov A."/>
            <person name="Sharifova S."/>
            <person name="Ojaghi J."/>
            <person name="Eynullazada K."/>
            <person name="Bayramov B."/>
            <person name="Abdulazimova A."/>
            <person name="Shahmuradov I."/>
        </authorList>
    </citation>
    <scope>NUCLEOTIDE SEQUENCE [LARGE SCALE GENOMIC DNA]</scope>
    <source>
        <strain evidence="3">cv. AG2017</strain>
        <tissue evidence="2">Leaf</tissue>
    </source>
</reference>
<protein>
    <submittedName>
        <fullName evidence="2">Uncharacterized protein</fullName>
    </submittedName>
</protein>
<feature type="region of interest" description="Disordered" evidence="1">
    <location>
        <begin position="1"/>
        <end position="72"/>
    </location>
</feature>
<feature type="compositionally biased region" description="Acidic residues" evidence="1">
    <location>
        <begin position="35"/>
        <end position="44"/>
    </location>
</feature>
<evidence type="ECO:0000256" key="1">
    <source>
        <dbReference type="SAM" id="MobiDB-lite"/>
    </source>
</evidence>
<proteinExistence type="predicted"/>
<dbReference type="Proteomes" id="UP000233551">
    <property type="component" value="Unassembled WGS sequence"/>
</dbReference>
<organism evidence="2 3">
    <name type="scientific">Punica granatum</name>
    <name type="common">Pomegranate</name>
    <dbReference type="NCBI Taxonomy" id="22663"/>
    <lineage>
        <taxon>Eukaryota</taxon>
        <taxon>Viridiplantae</taxon>
        <taxon>Streptophyta</taxon>
        <taxon>Embryophyta</taxon>
        <taxon>Tracheophyta</taxon>
        <taxon>Spermatophyta</taxon>
        <taxon>Magnoliopsida</taxon>
        <taxon>eudicotyledons</taxon>
        <taxon>Gunneridae</taxon>
        <taxon>Pentapetalae</taxon>
        <taxon>rosids</taxon>
        <taxon>malvids</taxon>
        <taxon>Myrtales</taxon>
        <taxon>Lythraceae</taxon>
        <taxon>Punica</taxon>
    </lineage>
</organism>
<sequence>MEEENGELVGSHRPPNRVAGNLNGRRRPQWGGGAVEEEEEEEEEATHFRSNRVVEIKEAGTEGSGEGGNSVETIEKRALIAERRFDSVRY</sequence>
<keyword evidence="3" id="KW-1185">Reference proteome</keyword>
<accession>A0A2I0HX45</accession>
<evidence type="ECO:0000313" key="2">
    <source>
        <dbReference type="EMBL" id="PKI36272.1"/>
    </source>
</evidence>
<evidence type="ECO:0000313" key="3">
    <source>
        <dbReference type="Proteomes" id="UP000233551"/>
    </source>
</evidence>
<comment type="caution">
    <text evidence="2">The sequence shown here is derived from an EMBL/GenBank/DDBJ whole genome shotgun (WGS) entry which is preliminary data.</text>
</comment>
<gene>
    <name evidence="2" type="ORF">CRG98_043298</name>
</gene>
<dbReference type="AlphaFoldDB" id="A0A2I0HX45"/>
<name>A0A2I0HX45_PUNGR</name>
<dbReference type="EMBL" id="PGOL01004924">
    <property type="protein sequence ID" value="PKI36272.1"/>
    <property type="molecule type" value="Genomic_DNA"/>
</dbReference>